<reference evidence="10" key="1">
    <citation type="submission" date="2015-10" db="EMBL/GenBank/DDBJ databases">
        <authorList>
            <person name="Luecker S."/>
            <person name="Luecker S."/>
        </authorList>
    </citation>
    <scope>NUCLEOTIDE SEQUENCE [LARGE SCALE GENOMIC DNA]</scope>
</reference>
<dbReference type="OrthoDB" id="9793799at2"/>
<sequence length="148" mass="16699">MDAILRACLVYVFLLILFRIAGRRTLSQMTSFDFVLLLIISEATQNAMIGNDYSLSNGFLVILTLVGIDIGLSLLKQRFPTIERYLDGLPLVLVADGQPIRELLKRARVDEQDILSSAREKHGLERMEQIRYAVLENHGGISIIPKEK</sequence>
<proteinExistence type="inferred from homology"/>
<evidence type="ECO:0000259" key="8">
    <source>
        <dbReference type="Pfam" id="PF04239"/>
    </source>
</evidence>
<evidence type="ECO:0000256" key="2">
    <source>
        <dbReference type="ARBA" id="ARBA00006448"/>
    </source>
</evidence>
<name>A0A0S4LQV4_9BACT</name>
<dbReference type="GO" id="GO:0005886">
    <property type="term" value="C:plasma membrane"/>
    <property type="evidence" value="ECO:0007669"/>
    <property type="project" value="UniProtKB-SubCell"/>
</dbReference>
<dbReference type="InterPro" id="IPR007353">
    <property type="entry name" value="DUF421"/>
</dbReference>
<feature type="transmembrane region" description="Helical" evidence="7">
    <location>
        <begin position="55"/>
        <end position="75"/>
    </location>
</feature>
<dbReference type="Pfam" id="PF04239">
    <property type="entry name" value="DUF421"/>
    <property type="match status" value="1"/>
</dbReference>
<evidence type="ECO:0000313" key="10">
    <source>
        <dbReference type="Proteomes" id="UP000198736"/>
    </source>
</evidence>
<dbReference type="STRING" id="1742973.COMA2_30292"/>
<evidence type="ECO:0000256" key="4">
    <source>
        <dbReference type="ARBA" id="ARBA00022692"/>
    </source>
</evidence>
<dbReference type="RefSeq" id="WP_090899424.1">
    <property type="nucleotide sequence ID" value="NZ_CZPZ01000023.1"/>
</dbReference>
<dbReference type="EMBL" id="CZPZ01000023">
    <property type="protein sequence ID" value="CUS37474.1"/>
    <property type="molecule type" value="Genomic_DNA"/>
</dbReference>
<dbReference type="InterPro" id="IPR023090">
    <property type="entry name" value="UPF0702_alpha/beta_dom_sf"/>
</dbReference>
<comment type="similarity">
    <text evidence="2">Belongs to the UPF0702 family.</text>
</comment>
<keyword evidence="4 7" id="KW-0812">Transmembrane</keyword>
<evidence type="ECO:0000256" key="5">
    <source>
        <dbReference type="ARBA" id="ARBA00022989"/>
    </source>
</evidence>
<gene>
    <name evidence="9" type="ORF">COMA2_30292</name>
</gene>
<dbReference type="PANTHER" id="PTHR34582">
    <property type="entry name" value="UPF0702 TRANSMEMBRANE PROTEIN YCAP"/>
    <property type="match status" value="1"/>
</dbReference>
<comment type="subcellular location">
    <subcellularLocation>
        <location evidence="1">Cell membrane</location>
        <topology evidence="1">Multi-pass membrane protein</topology>
    </subcellularLocation>
</comment>
<keyword evidence="3" id="KW-1003">Cell membrane</keyword>
<keyword evidence="5 7" id="KW-1133">Transmembrane helix</keyword>
<evidence type="ECO:0000256" key="6">
    <source>
        <dbReference type="ARBA" id="ARBA00023136"/>
    </source>
</evidence>
<organism evidence="9 10">
    <name type="scientific">Candidatus Nitrospira nitrificans</name>
    <dbReference type="NCBI Taxonomy" id="1742973"/>
    <lineage>
        <taxon>Bacteria</taxon>
        <taxon>Pseudomonadati</taxon>
        <taxon>Nitrospirota</taxon>
        <taxon>Nitrospiria</taxon>
        <taxon>Nitrospirales</taxon>
        <taxon>Nitrospiraceae</taxon>
        <taxon>Nitrospira</taxon>
    </lineage>
</organism>
<keyword evidence="10" id="KW-1185">Reference proteome</keyword>
<feature type="domain" description="YetF C-terminal" evidence="8">
    <location>
        <begin position="78"/>
        <end position="148"/>
    </location>
</feature>
<dbReference type="Gene3D" id="3.30.240.20">
    <property type="entry name" value="bsu07140 like domains"/>
    <property type="match status" value="1"/>
</dbReference>
<evidence type="ECO:0000256" key="7">
    <source>
        <dbReference type="SAM" id="Phobius"/>
    </source>
</evidence>
<dbReference type="PANTHER" id="PTHR34582:SF6">
    <property type="entry name" value="UPF0702 TRANSMEMBRANE PROTEIN YCAP"/>
    <property type="match status" value="1"/>
</dbReference>
<dbReference type="Proteomes" id="UP000198736">
    <property type="component" value="Unassembled WGS sequence"/>
</dbReference>
<evidence type="ECO:0000313" key="9">
    <source>
        <dbReference type="EMBL" id="CUS37474.1"/>
    </source>
</evidence>
<keyword evidence="6 7" id="KW-0472">Membrane</keyword>
<evidence type="ECO:0000256" key="3">
    <source>
        <dbReference type="ARBA" id="ARBA00022475"/>
    </source>
</evidence>
<protein>
    <recommendedName>
        <fullName evidence="8">YetF C-terminal domain-containing protein</fullName>
    </recommendedName>
</protein>
<accession>A0A0S4LQV4</accession>
<dbReference type="AlphaFoldDB" id="A0A0S4LQV4"/>
<evidence type="ECO:0000256" key="1">
    <source>
        <dbReference type="ARBA" id="ARBA00004651"/>
    </source>
</evidence>